<evidence type="ECO:0000259" key="5">
    <source>
        <dbReference type="PROSITE" id="PS50977"/>
    </source>
</evidence>
<dbReference type="RefSeq" id="WP_313720200.1">
    <property type="nucleotide sequence ID" value="NZ_CP134876.1"/>
</dbReference>
<evidence type="ECO:0000313" key="7">
    <source>
        <dbReference type="Proteomes" id="UP001303001"/>
    </source>
</evidence>
<protein>
    <submittedName>
        <fullName evidence="6">Helix-turn-helix domain-containing protein</fullName>
    </submittedName>
</protein>
<dbReference type="PANTHER" id="PTHR30055">
    <property type="entry name" value="HTH-TYPE TRANSCRIPTIONAL REGULATOR RUTR"/>
    <property type="match status" value="1"/>
</dbReference>
<dbReference type="SUPFAM" id="SSF48498">
    <property type="entry name" value="Tetracyclin repressor-like, C-terminal domain"/>
    <property type="match status" value="1"/>
</dbReference>
<dbReference type="Pfam" id="PF00440">
    <property type="entry name" value="TetR_N"/>
    <property type="match status" value="1"/>
</dbReference>
<keyword evidence="3" id="KW-0804">Transcription</keyword>
<evidence type="ECO:0000256" key="2">
    <source>
        <dbReference type="ARBA" id="ARBA00023125"/>
    </source>
</evidence>
<keyword evidence="2 4" id="KW-0238">DNA-binding</keyword>
<organism evidence="6 7">
    <name type="scientific">Micromonospora halotolerans</name>
    <dbReference type="NCBI Taxonomy" id="709879"/>
    <lineage>
        <taxon>Bacteria</taxon>
        <taxon>Bacillati</taxon>
        <taxon>Actinomycetota</taxon>
        <taxon>Actinomycetes</taxon>
        <taxon>Micromonosporales</taxon>
        <taxon>Micromonosporaceae</taxon>
        <taxon>Micromonospora</taxon>
    </lineage>
</organism>
<dbReference type="Gene3D" id="1.10.357.10">
    <property type="entry name" value="Tetracycline Repressor, domain 2"/>
    <property type="match status" value="1"/>
</dbReference>
<evidence type="ECO:0000313" key="6">
    <source>
        <dbReference type="EMBL" id="WNM38539.1"/>
    </source>
</evidence>
<evidence type="ECO:0000256" key="3">
    <source>
        <dbReference type="ARBA" id="ARBA00023163"/>
    </source>
</evidence>
<evidence type="ECO:0000256" key="1">
    <source>
        <dbReference type="ARBA" id="ARBA00023015"/>
    </source>
</evidence>
<dbReference type="InterPro" id="IPR050109">
    <property type="entry name" value="HTH-type_TetR-like_transc_reg"/>
</dbReference>
<keyword evidence="1" id="KW-0805">Transcription regulation</keyword>
<dbReference type="PANTHER" id="PTHR30055:SF234">
    <property type="entry name" value="HTH-TYPE TRANSCRIPTIONAL REGULATOR BETI"/>
    <property type="match status" value="1"/>
</dbReference>
<dbReference type="Proteomes" id="UP001303001">
    <property type="component" value="Chromosome"/>
</dbReference>
<dbReference type="PROSITE" id="PS50977">
    <property type="entry name" value="HTH_TETR_2"/>
    <property type="match status" value="1"/>
</dbReference>
<feature type="domain" description="HTH tetR-type" evidence="5">
    <location>
        <begin position="18"/>
        <end position="76"/>
    </location>
</feature>
<gene>
    <name evidence="6" type="ORF">RMN56_25900</name>
</gene>
<proteinExistence type="predicted"/>
<dbReference type="InterPro" id="IPR036271">
    <property type="entry name" value="Tet_transcr_reg_TetR-rel_C_sf"/>
</dbReference>
<feature type="DNA-binding region" description="H-T-H motif" evidence="4">
    <location>
        <begin position="39"/>
        <end position="58"/>
    </location>
</feature>
<dbReference type="InterPro" id="IPR001647">
    <property type="entry name" value="HTH_TetR"/>
</dbReference>
<sequence length="196" mass="21132">MSEQSPPERRRRMRAEARRSVAAILDAAIQVLGERPQATMEDIAAAAGLSRQTVYAHFPSRDALVAAVFRRMTDEVLAAMDAARLDEGPAPAALLRLLDVSWRTIDRYPPLPAPAAADDDELHEPIFGPLTRLIVRGQRAGEFDRDAAPGWLIAATVALGHAAWAQVTTGRMPATEARAALRVGVLRLYGAQPPAG</sequence>
<reference evidence="6 7" key="1">
    <citation type="submission" date="2023-09" db="EMBL/GenBank/DDBJ databases">
        <title>Micromonospora halotolerans DSM 45598 genome sequence.</title>
        <authorList>
            <person name="Mo P."/>
        </authorList>
    </citation>
    <scope>NUCLEOTIDE SEQUENCE [LARGE SCALE GENOMIC DNA]</scope>
    <source>
        <strain evidence="6 7">DSM 45598</strain>
    </source>
</reference>
<accession>A0ABY9ZTB7</accession>
<dbReference type="SUPFAM" id="SSF46689">
    <property type="entry name" value="Homeodomain-like"/>
    <property type="match status" value="1"/>
</dbReference>
<evidence type="ECO:0000256" key="4">
    <source>
        <dbReference type="PROSITE-ProRule" id="PRU00335"/>
    </source>
</evidence>
<dbReference type="EMBL" id="CP134876">
    <property type="protein sequence ID" value="WNM38539.1"/>
    <property type="molecule type" value="Genomic_DNA"/>
</dbReference>
<name>A0ABY9ZTB7_9ACTN</name>
<keyword evidence="7" id="KW-1185">Reference proteome</keyword>
<dbReference type="InterPro" id="IPR009057">
    <property type="entry name" value="Homeodomain-like_sf"/>
</dbReference>